<dbReference type="OrthoDB" id="1735038at2759"/>
<dbReference type="InterPro" id="IPR042269">
    <property type="entry name" value="Ser_carbopepase_S28_SKS"/>
</dbReference>
<evidence type="ECO:0000256" key="3">
    <source>
        <dbReference type="ARBA" id="ARBA00022729"/>
    </source>
</evidence>
<dbReference type="GO" id="GO:0006508">
    <property type="term" value="P:proteolysis"/>
    <property type="evidence" value="ECO:0007669"/>
    <property type="project" value="UniProtKB-KW"/>
</dbReference>
<gene>
    <name evidence="7" type="ORF">WN51_06274</name>
</gene>
<reference evidence="7 8" key="1">
    <citation type="submission" date="2015-07" db="EMBL/GenBank/DDBJ databases">
        <title>The genome of Melipona quadrifasciata.</title>
        <authorList>
            <person name="Pan H."/>
            <person name="Kapheim K."/>
        </authorList>
    </citation>
    <scope>NUCLEOTIDE SEQUENCE [LARGE SCALE GENOMIC DNA]</scope>
    <source>
        <strain evidence="7">0111107301</strain>
        <tissue evidence="7">Whole body</tissue>
    </source>
</reference>
<dbReference type="AlphaFoldDB" id="A0A0M8ZS71"/>
<evidence type="ECO:0000256" key="1">
    <source>
        <dbReference type="ARBA" id="ARBA00011079"/>
    </source>
</evidence>
<dbReference type="PANTHER" id="PTHR11010">
    <property type="entry name" value="PROTEASE S28 PRO-X CARBOXYPEPTIDASE-RELATED"/>
    <property type="match status" value="1"/>
</dbReference>
<dbReference type="SUPFAM" id="SSF53474">
    <property type="entry name" value="alpha/beta-Hydrolases"/>
    <property type="match status" value="1"/>
</dbReference>
<feature type="signal peptide" evidence="6">
    <location>
        <begin position="1"/>
        <end position="18"/>
    </location>
</feature>
<dbReference type="PANTHER" id="PTHR11010:SF117">
    <property type="entry name" value="SERINE PROTEASE 16"/>
    <property type="match status" value="1"/>
</dbReference>
<dbReference type="InterPro" id="IPR008758">
    <property type="entry name" value="Peptidase_S28"/>
</dbReference>
<evidence type="ECO:0000256" key="6">
    <source>
        <dbReference type="SAM" id="SignalP"/>
    </source>
</evidence>
<evidence type="ECO:0000256" key="4">
    <source>
        <dbReference type="ARBA" id="ARBA00022801"/>
    </source>
</evidence>
<dbReference type="Gene3D" id="3.40.50.1820">
    <property type="entry name" value="alpha/beta hydrolase"/>
    <property type="match status" value="1"/>
</dbReference>
<evidence type="ECO:0000256" key="5">
    <source>
        <dbReference type="ARBA" id="ARBA00023180"/>
    </source>
</evidence>
<name>A0A0M8ZS71_9HYME</name>
<evidence type="ECO:0000256" key="2">
    <source>
        <dbReference type="ARBA" id="ARBA00022670"/>
    </source>
</evidence>
<protein>
    <submittedName>
        <fullName evidence="7">Putative serine protease K12H4.7</fullName>
    </submittedName>
</protein>
<proteinExistence type="inferred from homology"/>
<dbReference type="InterPro" id="IPR029058">
    <property type="entry name" value="AB_hydrolase_fold"/>
</dbReference>
<dbReference type="GO" id="GO:0008239">
    <property type="term" value="F:dipeptidyl-peptidase activity"/>
    <property type="evidence" value="ECO:0007669"/>
    <property type="project" value="TreeGrafter"/>
</dbReference>
<keyword evidence="5" id="KW-0325">Glycoprotein</keyword>
<dbReference type="Proteomes" id="UP000053105">
    <property type="component" value="Unassembled WGS sequence"/>
</dbReference>
<dbReference type="EMBL" id="KQ435912">
    <property type="protein sequence ID" value="KOX68876.1"/>
    <property type="molecule type" value="Genomic_DNA"/>
</dbReference>
<dbReference type="FunFam" id="1.20.120.980:FF:000003">
    <property type="entry name" value="Serine protease 16"/>
    <property type="match status" value="1"/>
</dbReference>
<evidence type="ECO:0000313" key="7">
    <source>
        <dbReference type="EMBL" id="KOX68876.1"/>
    </source>
</evidence>
<keyword evidence="2 7" id="KW-0645">Protease</keyword>
<comment type="similarity">
    <text evidence="1">Belongs to the peptidase S28 family.</text>
</comment>
<accession>A0A0M8ZS71</accession>
<keyword evidence="3 6" id="KW-0732">Signal</keyword>
<feature type="chain" id="PRO_5005830823" evidence="6">
    <location>
        <begin position="19"/>
        <end position="468"/>
    </location>
</feature>
<keyword evidence="8" id="KW-1185">Reference proteome</keyword>
<organism evidence="7 8">
    <name type="scientific">Melipona quadrifasciata</name>
    <dbReference type="NCBI Taxonomy" id="166423"/>
    <lineage>
        <taxon>Eukaryota</taxon>
        <taxon>Metazoa</taxon>
        <taxon>Ecdysozoa</taxon>
        <taxon>Arthropoda</taxon>
        <taxon>Hexapoda</taxon>
        <taxon>Insecta</taxon>
        <taxon>Pterygota</taxon>
        <taxon>Neoptera</taxon>
        <taxon>Endopterygota</taxon>
        <taxon>Hymenoptera</taxon>
        <taxon>Apocrita</taxon>
        <taxon>Aculeata</taxon>
        <taxon>Apoidea</taxon>
        <taxon>Anthophila</taxon>
        <taxon>Apidae</taxon>
        <taxon>Melipona</taxon>
    </lineage>
</organism>
<dbReference type="Gene3D" id="1.20.120.980">
    <property type="entry name" value="Serine carboxypeptidase S28, SKS domain"/>
    <property type="match status" value="1"/>
</dbReference>
<dbReference type="GO" id="GO:0070008">
    <property type="term" value="F:serine-type exopeptidase activity"/>
    <property type="evidence" value="ECO:0007669"/>
    <property type="project" value="InterPro"/>
</dbReference>
<dbReference type="Pfam" id="PF05577">
    <property type="entry name" value="Peptidase_S28"/>
    <property type="match status" value="1"/>
</dbReference>
<evidence type="ECO:0000313" key="8">
    <source>
        <dbReference type="Proteomes" id="UP000053105"/>
    </source>
</evidence>
<keyword evidence="4" id="KW-0378">Hydrolase</keyword>
<sequence>MNWLLSLFFISLINNSISWRTFMRGRSKYGNLGVPTLSKDQELPSDQWFTQFLDHFNPTDARVWQQRYFVNREYYKKGGPVFLMISGEAAAGSKWMKEGQWIEYAKQFCAFRDLSVKNLMYLSSQQALADLAYFIQLMNSNYKLPKDTKWIAFGGSYAGSLAAWLRSKYPHLVYGAVSASEYYVVVENALKEYSEECVNTIIKANQQFQIMLRHPIGQQGIVKKFSLCDPIDPGHTKRNDISNLYETIASIFAGIVQYNKDNRNNSAMANLTIESACDILTNETLGIAVDRLAILSTKILNASGEKCLDYMYSKMIHKLRNVTWNSEEAEGGRQWTYQTCTEFGFFQTSTARPNLFSKTFPADFFVQQCVDIFGPRYNIHLLNSAINRTNILYGGLDLKVTNVVFVHGSIDPWHVLGITKSPNRQMPAIYINGTAHCANMYPPSKNDPPQLEAAKVKIGHLIYQWLHS</sequence>